<dbReference type="PANTHER" id="PTHR21567">
    <property type="entry name" value="CLASP"/>
    <property type="match status" value="1"/>
</dbReference>
<evidence type="ECO:0000259" key="1">
    <source>
        <dbReference type="SMART" id="SM01349"/>
    </source>
</evidence>
<dbReference type="InParanoid" id="G0QNX7"/>
<reference evidence="2 3" key="1">
    <citation type="submission" date="2011-07" db="EMBL/GenBank/DDBJ databases">
        <authorList>
            <person name="Coyne R."/>
            <person name="Brami D."/>
            <person name="Johnson J."/>
            <person name="Hostetler J."/>
            <person name="Hannick L."/>
            <person name="Clark T."/>
            <person name="Cassidy-Hanley D."/>
            <person name="Inman J."/>
        </authorList>
    </citation>
    <scope>NUCLEOTIDE SEQUENCE [LARGE SCALE GENOMIC DNA]</scope>
    <source>
        <strain evidence="2 3">G5</strain>
    </source>
</reference>
<name>G0QNX7_ICHMU</name>
<feature type="domain" description="TOG" evidence="1">
    <location>
        <begin position="402"/>
        <end position="622"/>
    </location>
</feature>
<evidence type="ECO:0000313" key="3">
    <source>
        <dbReference type="Proteomes" id="UP000008983"/>
    </source>
</evidence>
<keyword evidence="3" id="KW-1185">Reference proteome</keyword>
<dbReference type="InterPro" id="IPR016024">
    <property type="entry name" value="ARM-type_fold"/>
</dbReference>
<proteinExistence type="predicted"/>
<dbReference type="RefSeq" id="XP_004037050.1">
    <property type="nucleotide sequence ID" value="XM_004037002.1"/>
</dbReference>
<evidence type="ECO:0000313" key="2">
    <source>
        <dbReference type="EMBL" id="EGR33064.1"/>
    </source>
</evidence>
<dbReference type="Gene3D" id="1.25.10.10">
    <property type="entry name" value="Leucine-rich Repeat Variant"/>
    <property type="match status" value="3"/>
</dbReference>
<dbReference type="eggNOG" id="KOG2933">
    <property type="taxonomic scope" value="Eukaryota"/>
</dbReference>
<dbReference type="Proteomes" id="UP000008983">
    <property type="component" value="Unassembled WGS sequence"/>
</dbReference>
<dbReference type="InterPro" id="IPR034085">
    <property type="entry name" value="TOG"/>
</dbReference>
<dbReference type="InterPro" id="IPR011989">
    <property type="entry name" value="ARM-like"/>
</dbReference>
<dbReference type="GO" id="GO:0000226">
    <property type="term" value="P:microtubule cytoskeleton organization"/>
    <property type="evidence" value="ECO:0007669"/>
    <property type="project" value="TreeGrafter"/>
</dbReference>
<dbReference type="GO" id="GO:0005881">
    <property type="term" value="C:cytoplasmic microtubule"/>
    <property type="evidence" value="ECO:0007669"/>
    <property type="project" value="TreeGrafter"/>
</dbReference>
<sequence>MTSPQKNQNQNQELEQIIKQLGSYSFNDQFDAIIKINMYIQQDHQGFNFYLKQIQQICSNILRNSTGNEQQSDLIFNILIFYDLMLKLFPMETEILIGNDISLILINLGDTQQNVRKQAHSLLLKYIRAYKNADIIIKIFLKTGFQNESYLIYKKEMQMFKKQVNKYFNFLASKQTIRFQGCNPFYSLENNKGTYKINWLTQMARLMPNRIKNKNQNAKEEILNLITQLYMQYPNMIIYNWEKVLKEVSPLLEDEHFQQGGNQIKNIEQNNDSRYSQRTINTMNTSSNTLFQIKNTVFDVSQTSILTSTTVMMIQGSLDPEGDLIVQKLLKKGSDSNTFISEEVKNALIQITMNCSENKISSIILNVDKLLVVLCNYTVDQAVEVRTISKESLLLLLNNILNYSEVDKILQRILPDSLYDWKLKIEFLQKLSEFASNNSETVIKHKHSVKFFDYFAAFINDANTKVQLFALSSFSTILQQIKEGIESNMTTILNSILQCIGSSNSGVKGQGEQLFQAFTQTFDSYILFPYLCNGANYGPARARLNIIKSLQNCVDETYRKKGNNIFVKQINSVIYKLIDENLPELKTQCQSLVQKVYQLIGNQIFEGSNVITRKYIQEIIDK</sequence>
<dbReference type="GO" id="GO:0008017">
    <property type="term" value="F:microtubule binding"/>
    <property type="evidence" value="ECO:0007669"/>
    <property type="project" value="TreeGrafter"/>
</dbReference>
<dbReference type="SMART" id="SM01349">
    <property type="entry name" value="TOG"/>
    <property type="match status" value="1"/>
</dbReference>
<organism evidence="2 3">
    <name type="scientific">Ichthyophthirius multifiliis</name>
    <name type="common">White spot disease agent</name>
    <name type="synonym">Ich</name>
    <dbReference type="NCBI Taxonomy" id="5932"/>
    <lineage>
        <taxon>Eukaryota</taxon>
        <taxon>Sar</taxon>
        <taxon>Alveolata</taxon>
        <taxon>Ciliophora</taxon>
        <taxon>Intramacronucleata</taxon>
        <taxon>Oligohymenophorea</taxon>
        <taxon>Hymenostomatida</taxon>
        <taxon>Ophryoglenina</taxon>
        <taxon>Ichthyophthirius</taxon>
    </lineage>
</organism>
<protein>
    <recommendedName>
        <fullName evidence="1">TOG domain-containing protein</fullName>
    </recommendedName>
</protein>
<dbReference type="OrthoDB" id="313595at2759"/>
<accession>G0QNX7</accession>
<dbReference type="PANTHER" id="PTHR21567:SF87">
    <property type="entry name" value="CRESCERIN-LIKE PROTEIN CHE-12"/>
    <property type="match status" value="1"/>
</dbReference>
<dbReference type="GeneID" id="14909252"/>
<dbReference type="AlphaFoldDB" id="G0QNX7"/>
<gene>
    <name evidence="2" type="ORF">IMG5_062420</name>
</gene>
<dbReference type="EMBL" id="GL983514">
    <property type="protein sequence ID" value="EGR33064.1"/>
    <property type="molecule type" value="Genomic_DNA"/>
</dbReference>
<dbReference type="SUPFAM" id="SSF48371">
    <property type="entry name" value="ARM repeat"/>
    <property type="match status" value="1"/>
</dbReference>